<evidence type="ECO:0000256" key="4">
    <source>
        <dbReference type="ARBA" id="ARBA00016902"/>
    </source>
</evidence>
<dbReference type="FunFam" id="3.10.50.40:FF:000001">
    <property type="entry name" value="Trigger factor"/>
    <property type="match status" value="1"/>
</dbReference>
<dbReference type="Pfam" id="PF05697">
    <property type="entry name" value="Trigger_N"/>
    <property type="match status" value="1"/>
</dbReference>
<dbReference type="InterPro" id="IPR008880">
    <property type="entry name" value="Trigger_fac_C"/>
</dbReference>
<dbReference type="PANTHER" id="PTHR30560:SF3">
    <property type="entry name" value="TRIGGER FACTOR-LIKE PROTEIN TIG, CHLOROPLASTIC"/>
    <property type="match status" value="1"/>
</dbReference>
<dbReference type="Gene3D" id="1.10.3120.10">
    <property type="entry name" value="Trigger factor, C-terminal domain"/>
    <property type="match status" value="1"/>
</dbReference>
<keyword evidence="8 12" id="KW-0413">Isomerase</keyword>
<evidence type="ECO:0000256" key="5">
    <source>
        <dbReference type="ARBA" id="ARBA00022618"/>
    </source>
</evidence>
<dbReference type="AlphaFoldDB" id="A0A1G7FUZ6"/>
<evidence type="ECO:0000256" key="11">
    <source>
        <dbReference type="ARBA" id="ARBA00029986"/>
    </source>
</evidence>
<comment type="similarity">
    <text evidence="2 12 14">Belongs to the FKBP-type PPIase family. Tig subfamily.</text>
</comment>
<keyword evidence="7 12" id="KW-0143">Chaperone</keyword>
<dbReference type="STRING" id="69960.SAMN05421720_11286"/>
<comment type="catalytic activity">
    <reaction evidence="1 12 13">
        <text>[protein]-peptidylproline (omega=180) = [protein]-peptidylproline (omega=0)</text>
        <dbReference type="Rhea" id="RHEA:16237"/>
        <dbReference type="Rhea" id="RHEA-COMP:10747"/>
        <dbReference type="Rhea" id="RHEA-COMP:10748"/>
        <dbReference type="ChEBI" id="CHEBI:83833"/>
        <dbReference type="ChEBI" id="CHEBI:83834"/>
        <dbReference type="EC" id="5.2.1.8"/>
    </reaction>
</comment>
<evidence type="ECO:0000256" key="12">
    <source>
        <dbReference type="HAMAP-Rule" id="MF_00303"/>
    </source>
</evidence>
<dbReference type="PROSITE" id="PS50059">
    <property type="entry name" value="FKBP_PPIASE"/>
    <property type="match status" value="1"/>
</dbReference>
<evidence type="ECO:0000256" key="3">
    <source>
        <dbReference type="ARBA" id="ARBA00013194"/>
    </source>
</evidence>
<dbReference type="InterPro" id="IPR001179">
    <property type="entry name" value="PPIase_FKBP_dom"/>
</dbReference>
<dbReference type="Pfam" id="PF05698">
    <property type="entry name" value="Trigger_C"/>
    <property type="match status" value="1"/>
</dbReference>
<dbReference type="EMBL" id="FNAP01000012">
    <property type="protein sequence ID" value="SDE79684.1"/>
    <property type="molecule type" value="Genomic_DNA"/>
</dbReference>
<dbReference type="InterPro" id="IPR008881">
    <property type="entry name" value="Trigger_fac_ribosome-bd_bac"/>
</dbReference>
<dbReference type="GO" id="GO:0051301">
    <property type="term" value="P:cell division"/>
    <property type="evidence" value="ECO:0007669"/>
    <property type="project" value="UniProtKB-KW"/>
</dbReference>
<evidence type="ECO:0000256" key="9">
    <source>
        <dbReference type="ARBA" id="ARBA00023306"/>
    </source>
</evidence>
<evidence type="ECO:0000256" key="10">
    <source>
        <dbReference type="ARBA" id="ARBA00024849"/>
    </source>
</evidence>
<dbReference type="PANTHER" id="PTHR30560">
    <property type="entry name" value="TRIGGER FACTOR CHAPERONE AND PEPTIDYL-PROLYL CIS/TRANS ISOMERASE"/>
    <property type="match status" value="1"/>
</dbReference>
<evidence type="ECO:0000256" key="14">
    <source>
        <dbReference type="RuleBase" id="RU003914"/>
    </source>
</evidence>
<dbReference type="GO" id="GO:0005737">
    <property type="term" value="C:cytoplasm"/>
    <property type="evidence" value="ECO:0007669"/>
    <property type="project" value="UniProtKB-SubCell"/>
</dbReference>
<dbReference type="GO" id="GO:0044183">
    <property type="term" value="F:protein folding chaperone"/>
    <property type="evidence" value="ECO:0007669"/>
    <property type="project" value="TreeGrafter"/>
</dbReference>
<dbReference type="InterPro" id="IPR036611">
    <property type="entry name" value="Trigger_fac_ribosome-bd_sf"/>
</dbReference>
<dbReference type="EC" id="5.2.1.8" evidence="3 12"/>
<name>A0A1G7FUZ6_9PROT</name>
<dbReference type="SUPFAM" id="SSF102735">
    <property type="entry name" value="Trigger factor ribosome-binding domain"/>
    <property type="match status" value="1"/>
</dbReference>
<dbReference type="GO" id="GO:0003755">
    <property type="term" value="F:peptidyl-prolyl cis-trans isomerase activity"/>
    <property type="evidence" value="ECO:0007669"/>
    <property type="project" value="UniProtKB-UniRule"/>
</dbReference>
<evidence type="ECO:0000256" key="8">
    <source>
        <dbReference type="ARBA" id="ARBA00023235"/>
    </source>
</evidence>
<dbReference type="SUPFAM" id="SSF54534">
    <property type="entry name" value="FKBP-like"/>
    <property type="match status" value="1"/>
</dbReference>
<evidence type="ECO:0000256" key="7">
    <source>
        <dbReference type="ARBA" id="ARBA00023186"/>
    </source>
</evidence>
<evidence type="ECO:0000259" key="15">
    <source>
        <dbReference type="PROSITE" id="PS50059"/>
    </source>
</evidence>
<dbReference type="Proteomes" id="UP000199412">
    <property type="component" value="Unassembled WGS sequence"/>
</dbReference>
<accession>A0A1G7FUZ6</accession>
<dbReference type="HAMAP" id="MF_00303">
    <property type="entry name" value="Trigger_factor_Tig"/>
    <property type="match status" value="1"/>
</dbReference>
<dbReference type="Pfam" id="PF00254">
    <property type="entry name" value="FKBP_C"/>
    <property type="match status" value="1"/>
</dbReference>
<evidence type="ECO:0000256" key="6">
    <source>
        <dbReference type="ARBA" id="ARBA00023110"/>
    </source>
</evidence>
<protein>
    <recommendedName>
        <fullName evidence="4 12">Trigger factor</fullName>
        <shortName evidence="12">TF</shortName>
        <ecNumber evidence="3 12">5.2.1.8</ecNumber>
    </recommendedName>
    <alternativeName>
        <fullName evidence="11 12">PPIase</fullName>
    </alternativeName>
</protein>
<evidence type="ECO:0000313" key="16">
    <source>
        <dbReference type="EMBL" id="SDE79684.1"/>
    </source>
</evidence>
<dbReference type="GO" id="GO:0015031">
    <property type="term" value="P:protein transport"/>
    <property type="evidence" value="ECO:0007669"/>
    <property type="project" value="UniProtKB-UniRule"/>
</dbReference>
<dbReference type="GO" id="GO:0051083">
    <property type="term" value="P:'de novo' cotranslational protein folding"/>
    <property type="evidence" value="ECO:0007669"/>
    <property type="project" value="TreeGrafter"/>
</dbReference>
<keyword evidence="6 12" id="KW-0697">Rotamase</keyword>
<comment type="subcellular location">
    <subcellularLocation>
        <location evidence="12">Cytoplasm</location>
    </subcellularLocation>
    <text evidence="12">About half TF is bound to the ribosome near the polypeptide exit tunnel while the other half is free in the cytoplasm.</text>
</comment>
<dbReference type="NCBIfam" id="TIGR00115">
    <property type="entry name" value="tig"/>
    <property type="match status" value="1"/>
</dbReference>
<evidence type="ECO:0000256" key="1">
    <source>
        <dbReference type="ARBA" id="ARBA00000971"/>
    </source>
</evidence>
<keyword evidence="12" id="KW-0963">Cytoplasm</keyword>
<dbReference type="RefSeq" id="WP_092787481.1">
    <property type="nucleotide sequence ID" value="NZ_FNAP01000012.1"/>
</dbReference>
<reference evidence="16 17" key="1">
    <citation type="submission" date="2016-10" db="EMBL/GenBank/DDBJ databases">
        <authorList>
            <person name="de Groot N.N."/>
        </authorList>
    </citation>
    <scope>NUCLEOTIDE SEQUENCE [LARGE SCALE GENOMIC DNA]</scope>
    <source>
        <strain evidence="16 17">ATCC 700224</strain>
    </source>
</reference>
<keyword evidence="9 12" id="KW-0131">Cell cycle</keyword>
<dbReference type="Gene3D" id="3.10.50.40">
    <property type="match status" value="1"/>
</dbReference>
<dbReference type="Gene3D" id="3.30.70.1050">
    <property type="entry name" value="Trigger factor ribosome-binding domain"/>
    <property type="match status" value="1"/>
</dbReference>
<organism evidence="16 17">
    <name type="scientific">Rhodospira trueperi</name>
    <dbReference type="NCBI Taxonomy" id="69960"/>
    <lineage>
        <taxon>Bacteria</taxon>
        <taxon>Pseudomonadati</taxon>
        <taxon>Pseudomonadota</taxon>
        <taxon>Alphaproteobacteria</taxon>
        <taxon>Rhodospirillales</taxon>
        <taxon>Rhodospirillaceae</taxon>
        <taxon>Rhodospira</taxon>
    </lineage>
</organism>
<evidence type="ECO:0000256" key="13">
    <source>
        <dbReference type="PROSITE-ProRule" id="PRU00277"/>
    </source>
</evidence>
<evidence type="ECO:0000256" key="2">
    <source>
        <dbReference type="ARBA" id="ARBA00005464"/>
    </source>
</evidence>
<dbReference type="InterPro" id="IPR046357">
    <property type="entry name" value="PPIase_dom_sf"/>
</dbReference>
<dbReference type="SUPFAM" id="SSF109998">
    <property type="entry name" value="Triger factor/SurA peptide-binding domain-like"/>
    <property type="match status" value="1"/>
</dbReference>
<comment type="function">
    <text evidence="10 12">Involved in protein export. Acts as a chaperone by maintaining the newly synthesized protein in an open conformation. Functions as a peptidyl-prolyl cis-trans isomerase.</text>
</comment>
<evidence type="ECO:0000313" key="17">
    <source>
        <dbReference type="Proteomes" id="UP000199412"/>
    </source>
</evidence>
<dbReference type="OrthoDB" id="9767721at2"/>
<keyword evidence="17" id="KW-1185">Reference proteome</keyword>
<gene>
    <name evidence="12" type="primary">tig</name>
    <name evidence="16" type="ORF">SAMN05421720_11286</name>
</gene>
<dbReference type="InterPro" id="IPR005215">
    <property type="entry name" value="Trig_fac"/>
</dbReference>
<dbReference type="InterPro" id="IPR037041">
    <property type="entry name" value="Trigger_fac_C_sf"/>
</dbReference>
<dbReference type="GO" id="GO:0043335">
    <property type="term" value="P:protein unfolding"/>
    <property type="evidence" value="ECO:0007669"/>
    <property type="project" value="TreeGrafter"/>
</dbReference>
<proteinExistence type="inferred from homology"/>
<sequence length="444" mass="49677">MQVTETLTEDLKREFKVVVPADTLNEKTEARLTEVGSQVRIPGFRPGKVPMSLLKKRFGGHVMGEILEQTAQEAVDGVIKDHELRPALQPKVEVSEYEPEGDLSLTIAVELLPDMGTPDFSDIAVDRDIAEIPEEEVDGAIERLANARRGSEPVTDDRPAESGDIVVIDFVGKKDGEPFPGGEAQDYSLELGSNTFIPGFEDALIGVRVGDEKQVDITFPEDYGAEDLAGQAVTFDVTVKELRQPAPVAVDDEFAKTFGRETLEELKQAIRDQIADDYKRASREKVKRRLLDKLAEKFTQAVPEGLVDVEFDAIWKQLMEAKERDQLEDDDKAKSEDELRAEYRTIAERRVRLGLLLAKVGEDNAITVTQEDLNQALIEQVRSYPGHEQAVMNYYRQNPQAMEELRPPIFENKVVDYILELAQVTERTVTPDELKAPDPEGETG</sequence>
<dbReference type="InterPro" id="IPR027304">
    <property type="entry name" value="Trigger_fact/SurA_dom_sf"/>
</dbReference>
<feature type="domain" description="PPIase FKBP-type" evidence="15">
    <location>
        <begin position="163"/>
        <end position="243"/>
    </location>
</feature>
<dbReference type="GO" id="GO:0043022">
    <property type="term" value="F:ribosome binding"/>
    <property type="evidence" value="ECO:0007669"/>
    <property type="project" value="TreeGrafter"/>
</dbReference>
<comment type="domain">
    <text evidence="12">Consists of 3 domains; the N-terminus binds the ribosome, the middle domain has PPIase activity, while the C-terminus has intrinsic chaperone activity on its own.</text>
</comment>
<dbReference type="PIRSF" id="PIRSF003095">
    <property type="entry name" value="Trigger_factor"/>
    <property type="match status" value="1"/>
</dbReference>
<keyword evidence="5 12" id="KW-0132">Cell division</keyword>